<feature type="signal peptide" evidence="1">
    <location>
        <begin position="1"/>
        <end position="20"/>
    </location>
</feature>
<evidence type="ECO:0000313" key="3">
    <source>
        <dbReference type="Proteomes" id="UP000033647"/>
    </source>
</evidence>
<sequence length="250" mass="26485">MSLASCCETLACILSTLVDGVPTIAVHVDITISITITLTANVIDTTVMTDVILQTFAVLREGSLVGKPLVANTATNMIDVQVCMEGLQAVENHTAKTTIFASAMVGIVLVQFRVVFKQLATVPAAAVVRCDVIDDCIVVLAELEAKRALLMLFPVMVQPSANIAEELSASFTPKVFVRGLKMGHECFAVSEFLAAPSAPEVVILIHMALAAIGVVDDARAIGTVVLLVFHHSLLAQESRVATIAMSMIVQ</sequence>
<keyword evidence="3" id="KW-1185">Reference proteome</keyword>
<gene>
    <name evidence="2" type="ORF">TI39_contig685g00001</name>
</gene>
<feature type="chain" id="PRO_5002468408" evidence="1">
    <location>
        <begin position="21"/>
        <end position="250"/>
    </location>
</feature>
<keyword evidence="1" id="KW-0732">Signal</keyword>
<dbReference type="Proteomes" id="UP000033647">
    <property type="component" value="Unassembled WGS sequence"/>
</dbReference>
<dbReference type="EMBL" id="LAFY01000677">
    <property type="protein sequence ID" value="KJX96262.1"/>
    <property type="molecule type" value="Genomic_DNA"/>
</dbReference>
<organism evidence="2 3">
    <name type="scientific">Zymoseptoria brevis</name>
    <dbReference type="NCBI Taxonomy" id="1047168"/>
    <lineage>
        <taxon>Eukaryota</taxon>
        <taxon>Fungi</taxon>
        <taxon>Dikarya</taxon>
        <taxon>Ascomycota</taxon>
        <taxon>Pezizomycotina</taxon>
        <taxon>Dothideomycetes</taxon>
        <taxon>Dothideomycetidae</taxon>
        <taxon>Mycosphaerellales</taxon>
        <taxon>Mycosphaerellaceae</taxon>
        <taxon>Zymoseptoria</taxon>
    </lineage>
</organism>
<comment type="caution">
    <text evidence="2">The sequence shown here is derived from an EMBL/GenBank/DDBJ whole genome shotgun (WGS) entry which is preliminary data.</text>
</comment>
<proteinExistence type="predicted"/>
<accession>A0A0F4GGW4</accession>
<protein>
    <submittedName>
        <fullName evidence="2">Uncharacterized protein</fullName>
    </submittedName>
</protein>
<reference evidence="2 3" key="1">
    <citation type="submission" date="2015-03" db="EMBL/GenBank/DDBJ databases">
        <title>RNA-seq based gene annotation and comparative genomics of four Zymoseptoria species reveal species-specific pathogenicity related genes and transposable element activity.</title>
        <authorList>
            <person name="Grandaubert J."/>
            <person name="Bhattacharyya A."/>
            <person name="Stukenbrock E.H."/>
        </authorList>
    </citation>
    <scope>NUCLEOTIDE SEQUENCE [LARGE SCALE GENOMIC DNA]</scope>
    <source>
        <strain evidence="2 3">Zb18110</strain>
    </source>
</reference>
<name>A0A0F4GGW4_9PEZI</name>
<dbReference type="AlphaFoldDB" id="A0A0F4GGW4"/>
<evidence type="ECO:0000313" key="2">
    <source>
        <dbReference type="EMBL" id="KJX96262.1"/>
    </source>
</evidence>
<evidence type="ECO:0000256" key="1">
    <source>
        <dbReference type="SAM" id="SignalP"/>
    </source>
</evidence>